<name>A0A7W3IIY7_9GAMM</name>
<comment type="similarity">
    <text evidence="2 8">Belongs to the extradiol ring-cleavage dioxygenase family.</text>
</comment>
<evidence type="ECO:0000256" key="2">
    <source>
        <dbReference type="ARBA" id="ARBA00008784"/>
    </source>
</evidence>
<gene>
    <name evidence="10" type="ORF">H4O11_13085</name>
</gene>
<evidence type="ECO:0000256" key="6">
    <source>
        <dbReference type="ARBA" id="ARBA00023002"/>
    </source>
</evidence>
<evidence type="ECO:0000313" key="10">
    <source>
        <dbReference type="EMBL" id="MBA8682731.1"/>
    </source>
</evidence>
<dbReference type="EMBL" id="JACGXS010000006">
    <property type="protein sequence ID" value="MBA8682731.1"/>
    <property type="molecule type" value="Genomic_DNA"/>
</dbReference>
<evidence type="ECO:0000256" key="1">
    <source>
        <dbReference type="ARBA" id="ARBA00001954"/>
    </source>
</evidence>
<dbReference type="Proteomes" id="UP000547058">
    <property type="component" value="Unassembled WGS sequence"/>
</dbReference>
<evidence type="ECO:0000259" key="9">
    <source>
        <dbReference type="PROSITE" id="PS51819"/>
    </source>
</evidence>
<evidence type="ECO:0000256" key="4">
    <source>
        <dbReference type="ARBA" id="ARBA00022797"/>
    </source>
</evidence>
<feature type="domain" description="VOC" evidence="9">
    <location>
        <begin position="9"/>
        <end position="124"/>
    </location>
</feature>
<dbReference type="InterPro" id="IPR037523">
    <property type="entry name" value="VOC_core"/>
</dbReference>
<dbReference type="PROSITE" id="PS51819">
    <property type="entry name" value="VOC"/>
    <property type="match status" value="2"/>
</dbReference>
<dbReference type="GO" id="GO:0008198">
    <property type="term" value="F:ferrous iron binding"/>
    <property type="evidence" value="ECO:0007669"/>
    <property type="project" value="InterPro"/>
</dbReference>
<feature type="domain" description="VOC" evidence="9">
    <location>
        <begin position="141"/>
        <end position="256"/>
    </location>
</feature>
<comment type="cofactor">
    <cofactor evidence="1 8">
        <name>Fe(2+)</name>
        <dbReference type="ChEBI" id="CHEBI:29033"/>
    </cofactor>
</comment>
<keyword evidence="7 8" id="KW-0408">Iron</keyword>
<reference evidence="10 11" key="1">
    <citation type="submission" date="2020-08" db="EMBL/GenBank/DDBJ databases">
        <title>Stenotrophomonas tumulicola JCM 30961.</title>
        <authorList>
            <person name="Deng Y."/>
        </authorList>
    </citation>
    <scope>NUCLEOTIDE SEQUENCE [LARGE SCALE GENOMIC DNA]</scope>
    <source>
        <strain evidence="10 11">JCM 30961</strain>
    </source>
</reference>
<evidence type="ECO:0000313" key="11">
    <source>
        <dbReference type="Proteomes" id="UP000547058"/>
    </source>
</evidence>
<keyword evidence="3" id="KW-0479">Metal-binding</keyword>
<dbReference type="InterPro" id="IPR029068">
    <property type="entry name" value="Glyas_Bleomycin-R_OHBP_Dase"/>
</dbReference>
<proteinExistence type="inferred from homology"/>
<dbReference type="GO" id="GO:0051213">
    <property type="term" value="F:dioxygenase activity"/>
    <property type="evidence" value="ECO:0007669"/>
    <property type="project" value="UniProtKB-KW"/>
</dbReference>
<dbReference type="InterPro" id="IPR000486">
    <property type="entry name" value="Xdiol_ring_cleave_dOase_1/2"/>
</dbReference>
<dbReference type="PANTHER" id="PTHR43279">
    <property type="entry name" value="CATECHOL-2,3-DIOXYGENASE"/>
    <property type="match status" value="1"/>
</dbReference>
<keyword evidence="5 8" id="KW-0223">Dioxygenase</keyword>
<sequence>MKVPFRYKKLAYAALNVTELQRSVAFYRDVVGLEVAEQDEQAAYLRCSRDHHSIVLYSAPERGLKRVAFELESERDVDAAFAHFQALDMAPERVTGTELKALHQAAGFRVRERHSGVLFELFSGPTFMAREYVPTVADIARIGHVVISSCDFPGSQESLVRDFGFRISDHIEGRIAFMRCHPNPFHHTFAVGPGSKSEFHHVNFMVTDIDDVGRALYRLKQHDVKIVFGPGRHPPSNSVFLYFLDPDGMTLEYSFGMEEFPEDGAREPRWLEPTPQSLDTWGAVPDALFGRSGTIEGAATRATGKITPKVMA</sequence>
<protein>
    <submittedName>
        <fullName evidence="10">VOC family protein</fullName>
    </submittedName>
</protein>
<dbReference type="SUPFAM" id="SSF54593">
    <property type="entry name" value="Glyoxalase/Bleomycin resistance protein/Dihydroxybiphenyl dioxygenase"/>
    <property type="match status" value="1"/>
</dbReference>
<keyword evidence="4 8" id="KW-0058">Aromatic hydrocarbons catabolism</keyword>
<keyword evidence="11" id="KW-1185">Reference proteome</keyword>
<dbReference type="InterPro" id="IPR004360">
    <property type="entry name" value="Glyas_Fos-R_dOase_dom"/>
</dbReference>
<dbReference type="RefSeq" id="WP_182339860.1">
    <property type="nucleotide sequence ID" value="NZ_JACGXS010000006.1"/>
</dbReference>
<dbReference type="Pfam" id="PF00903">
    <property type="entry name" value="Glyoxalase"/>
    <property type="match status" value="2"/>
</dbReference>
<evidence type="ECO:0000256" key="7">
    <source>
        <dbReference type="ARBA" id="ARBA00023004"/>
    </source>
</evidence>
<accession>A0A7W3IIY7</accession>
<keyword evidence="6 8" id="KW-0560">Oxidoreductase</keyword>
<dbReference type="PANTHER" id="PTHR43279:SF1">
    <property type="entry name" value="CATECHOL-2,3-DIOXYGENASE"/>
    <property type="match status" value="1"/>
</dbReference>
<evidence type="ECO:0000256" key="5">
    <source>
        <dbReference type="ARBA" id="ARBA00022964"/>
    </source>
</evidence>
<dbReference type="AlphaFoldDB" id="A0A7W3IIY7"/>
<evidence type="ECO:0000256" key="8">
    <source>
        <dbReference type="RuleBase" id="RU000683"/>
    </source>
</evidence>
<dbReference type="PROSITE" id="PS00082">
    <property type="entry name" value="EXTRADIOL_DIOXYGENAS"/>
    <property type="match status" value="1"/>
</dbReference>
<comment type="caution">
    <text evidence="10">The sequence shown here is derived from an EMBL/GenBank/DDBJ whole genome shotgun (WGS) entry which is preliminary data.</text>
</comment>
<organism evidence="10 11">
    <name type="scientific">Stenotrophomonas tumulicola</name>
    <dbReference type="NCBI Taxonomy" id="1685415"/>
    <lineage>
        <taxon>Bacteria</taxon>
        <taxon>Pseudomonadati</taxon>
        <taxon>Pseudomonadota</taxon>
        <taxon>Gammaproteobacteria</taxon>
        <taxon>Lysobacterales</taxon>
        <taxon>Lysobacteraceae</taxon>
        <taxon>Stenotrophomonas</taxon>
    </lineage>
</organism>
<dbReference type="Gene3D" id="3.10.180.10">
    <property type="entry name" value="2,3-Dihydroxybiphenyl 1,2-Dioxygenase, domain 1"/>
    <property type="match status" value="2"/>
</dbReference>
<evidence type="ECO:0000256" key="3">
    <source>
        <dbReference type="ARBA" id="ARBA00022723"/>
    </source>
</evidence>